<dbReference type="PROSITE" id="PS51030">
    <property type="entry name" value="NUCLEAR_REC_DBD_2"/>
    <property type="match status" value="1"/>
</dbReference>
<dbReference type="SMART" id="SM00430">
    <property type="entry name" value="HOLI"/>
    <property type="match status" value="1"/>
</dbReference>
<keyword evidence="3 9" id="KW-0862">Zinc</keyword>
<dbReference type="InterPro" id="IPR042936">
    <property type="entry name" value="Nhr-150"/>
</dbReference>
<keyword evidence="1 9" id="KW-0479">Metal-binding</keyword>
<dbReference type="GO" id="GO:0043565">
    <property type="term" value="F:sequence-specific DNA binding"/>
    <property type="evidence" value="ECO:0007669"/>
    <property type="project" value="InterPro"/>
</dbReference>
<dbReference type="Gene3D" id="1.10.565.10">
    <property type="entry name" value="Retinoid X Receptor"/>
    <property type="match status" value="1"/>
</dbReference>
<dbReference type="InterPro" id="IPR000536">
    <property type="entry name" value="Nucl_hrmn_rcpt_lig-bd"/>
</dbReference>
<dbReference type="InterPro" id="IPR001628">
    <property type="entry name" value="Znf_hrmn_rcpt"/>
</dbReference>
<proteinExistence type="inferred from homology"/>
<keyword evidence="6 9" id="KW-0804">Transcription</keyword>
<dbReference type="Gene3D" id="3.30.50.10">
    <property type="entry name" value="Erythroid Transcription Factor GATA-1, subunit A"/>
    <property type="match status" value="1"/>
</dbReference>
<dbReference type="GeneID" id="78776621"/>
<dbReference type="Pfam" id="PF00104">
    <property type="entry name" value="Hormone_recep"/>
    <property type="match status" value="1"/>
</dbReference>
<dbReference type="Pfam" id="PF00105">
    <property type="entry name" value="zf-C4"/>
    <property type="match status" value="1"/>
</dbReference>
<dbReference type="KEGG" id="crq:GCK72_018028"/>
<dbReference type="PANTHER" id="PTHR46800:SF5">
    <property type="entry name" value="NUCLEAR HORMONE RECEPTOR FAMILY"/>
    <property type="match status" value="1"/>
</dbReference>
<gene>
    <name evidence="11" type="ORF">GCK72_018028</name>
</gene>
<keyword evidence="8 9" id="KW-0539">Nucleus</keyword>
<dbReference type="PROSITE" id="PS00031">
    <property type="entry name" value="NUCLEAR_REC_DBD_1"/>
    <property type="match status" value="1"/>
</dbReference>
<evidence type="ECO:0000256" key="6">
    <source>
        <dbReference type="ARBA" id="ARBA00023163"/>
    </source>
</evidence>
<dbReference type="EMBL" id="WUAV01000005">
    <property type="protein sequence ID" value="KAF1751474.1"/>
    <property type="molecule type" value="Genomic_DNA"/>
</dbReference>
<accession>A0A6A5G9Z5</accession>
<dbReference type="RefSeq" id="XP_053581272.1">
    <property type="nucleotide sequence ID" value="XM_053732359.1"/>
</dbReference>
<dbReference type="GO" id="GO:0003700">
    <property type="term" value="F:DNA-binding transcription factor activity"/>
    <property type="evidence" value="ECO:0007669"/>
    <property type="project" value="InterPro"/>
</dbReference>
<dbReference type="CTD" id="78776621"/>
<sequence length="346" mass="40357">MTCRVCGAENGEPHFGGISCKACAAFFRRFVLSRKLKIVCTCKEKNHKSYPCRQCRMLKCMAIGMTRIKVQPMREKNVIKVPTPKFMSTLSLLSCNIIPRSCFNITKTVESWPEIDKKRKDLYGENTYELNFSELSNLAKTDTNLLWNLGEMIFPEVKILNADEKEAIICNFFPRWIIMECAIDYSTNYDYHSQLLKGDGLDRMLVKFYGSSMPDEKRMSDEDILKTFKQYWIHLYLVICEPFFQKKYDKVECIALFLLILFDDAYTNISEKSAQLCRNLRKVVLRELKGYHTDNDFTEMRFLNVISTLTSLERGEQDLQEEVLICGLNNVSLHEDFKAIVQMKKL</sequence>
<dbReference type="AlphaFoldDB" id="A0A6A5G9Z5"/>
<protein>
    <recommendedName>
        <fullName evidence="10">Nuclear receptor domain-containing protein</fullName>
    </recommendedName>
</protein>
<comment type="subcellular location">
    <subcellularLocation>
        <location evidence="9">Nucleus</location>
    </subcellularLocation>
</comment>
<keyword evidence="5 9" id="KW-0238">DNA-binding</keyword>
<dbReference type="GO" id="GO:0005634">
    <property type="term" value="C:nucleus"/>
    <property type="evidence" value="ECO:0007669"/>
    <property type="project" value="UniProtKB-SubCell"/>
</dbReference>
<evidence type="ECO:0000313" key="12">
    <source>
        <dbReference type="Proteomes" id="UP000483820"/>
    </source>
</evidence>
<evidence type="ECO:0000313" key="11">
    <source>
        <dbReference type="EMBL" id="KAF1751474.1"/>
    </source>
</evidence>
<dbReference type="GO" id="GO:0008270">
    <property type="term" value="F:zinc ion binding"/>
    <property type="evidence" value="ECO:0007669"/>
    <property type="project" value="UniProtKB-KW"/>
</dbReference>
<comment type="similarity">
    <text evidence="9">Belongs to the nuclear hormone receptor family.</text>
</comment>
<reference evidence="11 12" key="1">
    <citation type="submission" date="2019-12" db="EMBL/GenBank/DDBJ databases">
        <title>Chromosome-level assembly of the Caenorhabditis remanei genome.</title>
        <authorList>
            <person name="Teterina A.A."/>
            <person name="Willis J.H."/>
            <person name="Phillips P.C."/>
        </authorList>
    </citation>
    <scope>NUCLEOTIDE SEQUENCE [LARGE SCALE GENOMIC DNA]</scope>
    <source>
        <strain evidence="11 12">PX506</strain>
        <tissue evidence="11">Whole organism</tissue>
    </source>
</reference>
<dbReference type="SMART" id="SM00399">
    <property type="entry name" value="ZnF_C4"/>
    <property type="match status" value="1"/>
</dbReference>
<dbReference type="SUPFAM" id="SSF57716">
    <property type="entry name" value="Glucocorticoid receptor-like (DNA-binding domain)"/>
    <property type="match status" value="1"/>
</dbReference>
<evidence type="ECO:0000256" key="1">
    <source>
        <dbReference type="ARBA" id="ARBA00022723"/>
    </source>
</evidence>
<evidence type="ECO:0000256" key="7">
    <source>
        <dbReference type="ARBA" id="ARBA00023170"/>
    </source>
</evidence>
<evidence type="ECO:0000256" key="5">
    <source>
        <dbReference type="ARBA" id="ARBA00023125"/>
    </source>
</evidence>
<dbReference type="PRINTS" id="PR00047">
    <property type="entry name" value="STROIDFINGER"/>
</dbReference>
<name>A0A6A5G9Z5_CAERE</name>
<dbReference type="SUPFAM" id="SSF48508">
    <property type="entry name" value="Nuclear receptor ligand-binding domain"/>
    <property type="match status" value="1"/>
</dbReference>
<comment type="caution">
    <text evidence="11">The sequence shown here is derived from an EMBL/GenBank/DDBJ whole genome shotgun (WGS) entry which is preliminary data.</text>
</comment>
<evidence type="ECO:0000256" key="2">
    <source>
        <dbReference type="ARBA" id="ARBA00022771"/>
    </source>
</evidence>
<organism evidence="11 12">
    <name type="scientific">Caenorhabditis remanei</name>
    <name type="common">Caenorhabditis vulgaris</name>
    <dbReference type="NCBI Taxonomy" id="31234"/>
    <lineage>
        <taxon>Eukaryota</taxon>
        <taxon>Metazoa</taxon>
        <taxon>Ecdysozoa</taxon>
        <taxon>Nematoda</taxon>
        <taxon>Chromadorea</taxon>
        <taxon>Rhabditida</taxon>
        <taxon>Rhabditina</taxon>
        <taxon>Rhabditomorpha</taxon>
        <taxon>Rhabditoidea</taxon>
        <taxon>Rhabditidae</taxon>
        <taxon>Peloderinae</taxon>
        <taxon>Caenorhabditis</taxon>
    </lineage>
</organism>
<dbReference type="Proteomes" id="UP000483820">
    <property type="component" value="Chromosome V"/>
</dbReference>
<evidence type="ECO:0000256" key="3">
    <source>
        <dbReference type="ARBA" id="ARBA00022833"/>
    </source>
</evidence>
<keyword evidence="7 9" id="KW-0675">Receptor</keyword>
<keyword evidence="4 9" id="KW-0805">Transcription regulation</keyword>
<keyword evidence="2 9" id="KW-0863">Zinc-finger</keyword>
<dbReference type="InterPro" id="IPR013088">
    <property type="entry name" value="Znf_NHR/GATA"/>
</dbReference>
<evidence type="ECO:0000259" key="10">
    <source>
        <dbReference type="PROSITE" id="PS51030"/>
    </source>
</evidence>
<evidence type="ECO:0000256" key="8">
    <source>
        <dbReference type="ARBA" id="ARBA00023242"/>
    </source>
</evidence>
<evidence type="ECO:0000256" key="4">
    <source>
        <dbReference type="ARBA" id="ARBA00023015"/>
    </source>
</evidence>
<feature type="domain" description="Nuclear receptor" evidence="10">
    <location>
        <begin position="1"/>
        <end position="72"/>
    </location>
</feature>
<dbReference type="InterPro" id="IPR035500">
    <property type="entry name" value="NHR-like_dom_sf"/>
</dbReference>
<evidence type="ECO:0000256" key="9">
    <source>
        <dbReference type="RuleBase" id="RU004334"/>
    </source>
</evidence>
<dbReference type="PANTHER" id="PTHR46800">
    <property type="entry name" value="NUCLEAR HORMONE RECEPTOR FAMILY-RELATED-RELATED"/>
    <property type="match status" value="1"/>
</dbReference>